<feature type="non-terminal residue" evidence="1">
    <location>
        <position position="1"/>
    </location>
</feature>
<protein>
    <submittedName>
        <fullName evidence="1">Uncharacterized protein</fullName>
    </submittedName>
</protein>
<evidence type="ECO:0000313" key="2">
    <source>
        <dbReference type="Proteomes" id="UP000023152"/>
    </source>
</evidence>
<dbReference type="AlphaFoldDB" id="X6LZZ9"/>
<proteinExistence type="predicted"/>
<dbReference type="EMBL" id="ASPP01026380">
    <property type="protein sequence ID" value="ETO07214.1"/>
    <property type="molecule type" value="Genomic_DNA"/>
</dbReference>
<dbReference type="Proteomes" id="UP000023152">
    <property type="component" value="Unassembled WGS sequence"/>
</dbReference>
<reference evidence="1 2" key="1">
    <citation type="journal article" date="2013" name="Curr. Biol.">
        <title>The Genome of the Foraminiferan Reticulomyxa filosa.</title>
        <authorList>
            <person name="Glockner G."/>
            <person name="Hulsmann N."/>
            <person name="Schleicher M."/>
            <person name="Noegel A.A."/>
            <person name="Eichinger L."/>
            <person name="Gallinger C."/>
            <person name="Pawlowski J."/>
            <person name="Sierra R."/>
            <person name="Euteneuer U."/>
            <person name="Pillet L."/>
            <person name="Moustafa A."/>
            <person name="Platzer M."/>
            <person name="Groth M."/>
            <person name="Szafranski K."/>
            <person name="Schliwa M."/>
        </authorList>
    </citation>
    <scope>NUCLEOTIDE SEQUENCE [LARGE SCALE GENOMIC DNA]</scope>
</reference>
<keyword evidence="2" id="KW-1185">Reference proteome</keyword>
<gene>
    <name evidence="1" type="ORF">RFI_30178</name>
</gene>
<accession>X6LZZ9</accession>
<evidence type="ECO:0000313" key="1">
    <source>
        <dbReference type="EMBL" id="ETO07214.1"/>
    </source>
</evidence>
<sequence>INLKTKNDVVTLLSKCSTFLSVHDLINASWIVYQCGQFELILKSLPDNNYSTIKSDSNSHALRLLDTKIEYVDIKANKKNTIRYRLFEINNKSMKKRLKQCQAYAMVKDVQLIQLLIYWKIDYLNEQKYDRSNLEEKKIENCENNQIDNAQYVDDSKSK</sequence>
<comment type="caution">
    <text evidence="1">The sequence shown here is derived from an EMBL/GenBank/DDBJ whole genome shotgun (WGS) entry which is preliminary data.</text>
</comment>
<name>X6LZZ9_RETFI</name>
<organism evidence="1 2">
    <name type="scientific">Reticulomyxa filosa</name>
    <dbReference type="NCBI Taxonomy" id="46433"/>
    <lineage>
        <taxon>Eukaryota</taxon>
        <taxon>Sar</taxon>
        <taxon>Rhizaria</taxon>
        <taxon>Retaria</taxon>
        <taxon>Foraminifera</taxon>
        <taxon>Monothalamids</taxon>
        <taxon>Reticulomyxidae</taxon>
        <taxon>Reticulomyxa</taxon>
    </lineage>
</organism>